<reference evidence="2 3" key="2">
    <citation type="submission" date="2024-07" db="EMBL/GenBank/DDBJ databases">
        <authorList>
            <person name="Akdeniz Z."/>
        </authorList>
    </citation>
    <scope>NUCLEOTIDE SEQUENCE [LARGE SCALE GENOMIC DNA]</scope>
</reference>
<evidence type="ECO:0000313" key="2">
    <source>
        <dbReference type="EMBL" id="CAL6045913.1"/>
    </source>
</evidence>
<accession>A0AA86QSD6</accession>
<keyword evidence="3" id="KW-1185">Reference proteome</keyword>
<evidence type="ECO:0000313" key="3">
    <source>
        <dbReference type="Proteomes" id="UP001642409"/>
    </source>
</evidence>
<organism evidence="1">
    <name type="scientific">Hexamita inflata</name>
    <dbReference type="NCBI Taxonomy" id="28002"/>
    <lineage>
        <taxon>Eukaryota</taxon>
        <taxon>Metamonada</taxon>
        <taxon>Diplomonadida</taxon>
        <taxon>Hexamitidae</taxon>
        <taxon>Hexamitinae</taxon>
        <taxon>Hexamita</taxon>
    </lineage>
</organism>
<evidence type="ECO:0000313" key="1">
    <source>
        <dbReference type="EMBL" id="CAI9958369.1"/>
    </source>
</evidence>
<dbReference type="Proteomes" id="UP001642409">
    <property type="component" value="Unassembled WGS sequence"/>
</dbReference>
<protein>
    <submittedName>
        <fullName evidence="2">Hypothetical_protein</fullName>
    </submittedName>
</protein>
<sequence>MFLNCSTVIQLQGILLHPEFVVNNWNQVVCKDNINKYSLHFQNLNSKCKNLYNTIYRFCQLTVTKQLILVDSNFVTKINIFPQFSFGVVSTQPTNQMQNVPSSSTNELNKSFISVTDDVSASKTSVVISQFSVLKEKKKF</sequence>
<name>A0AA86QSD6_9EUKA</name>
<dbReference type="EMBL" id="CATOUU010000905">
    <property type="protein sequence ID" value="CAI9958369.1"/>
    <property type="molecule type" value="Genomic_DNA"/>
</dbReference>
<reference evidence="1" key="1">
    <citation type="submission" date="2023-06" db="EMBL/GenBank/DDBJ databases">
        <authorList>
            <person name="Kurt Z."/>
        </authorList>
    </citation>
    <scope>NUCLEOTIDE SEQUENCE</scope>
</reference>
<gene>
    <name evidence="2" type="ORF">HINF_LOCUS41475</name>
    <name evidence="1" type="ORF">HINF_LOCUS46014</name>
</gene>
<comment type="caution">
    <text evidence="1">The sequence shown here is derived from an EMBL/GenBank/DDBJ whole genome shotgun (WGS) entry which is preliminary data.</text>
</comment>
<dbReference type="EMBL" id="CAXDID020000166">
    <property type="protein sequence ID" value="CAL6045913.1"/>
    <property type="molecule type" value="Genomic_DNA"/>
</dbReference>
<dbReference type="AlphaFoldDB" id="A0AA86QSD6"/>
<proteinExistence type="predicted"/>